<dbReference type="Proteomes" id="UP000079169">
    <property type="component" value="Unplaced"/>
</dbReference>
<dbReference type="PANTHER" id="PTHR24369">
    <property type="entry name" value="ANTIGEN BSP, PUTATIVE-RELATED"/>
    <property type="match status" value="1"/>
</dbReference>
<evidence type="ECO:0000313" key="7">
    <source>
        <dbReference type="Proteomes" id="UP000079169"/>
    </source>
</evidence>
<evidence type="ECO:0000259" key="6">
    <source>
        <dbReference type="SMART" id="SM00082"/>
    </source>
</evidence>
<gene>
    <name evidence="8" type="primary">LOC103508217</name>
</gene>
<feature type="region of interest" description="Disordered" evidence="4">
    <location>
        <begin position="255"/>
        <end position="277"/>
    </location>
</feature>
<dbReference type="GeneID" id="103508217"/>
<sequence length="974" mass="108234">MCKTVVCQTVRGGHQGRIQDFVESCLKYRRKMKLSPSLIKALLVIVKKRNCTISVPTYQQRSYRPEGTPGDGGDGSAEELAADVHGKLAVARRLATKWEKYKPTLTELEELRHDSLVKIDETNHNSSVRLTQVDKNSDVELLPSHITHGAGGPVPKLVVSDLMIPKPVKSAGDKILDPAVSVKDFPGAAKPVKSAGDKILDPAVSVKDFPGALKPVKSAGDKILDPAVSVKGLTGASNAGNVLAPGPLITSVNDLMLHGDSSSRPGNSDKKDLPASKETAPAIDPCLVCDCRPSTSLLNCNRRNLHNNFTALLSSPLLSYKYTTVCLSNNNIEVVTQFPRLEQIKRLCLSNNPVKSIVDGAFKRLSNLVFLDLSYTKLNAFVLTPNVFQGNYAPDYYEPLRSLRILNLSHNDFHSLNADLFEHLPNLEELHLSHNPLGVIDMPTAIALASVPYLKIHADLFEHLPNLEELHLSHNPLGVIDMPTAIALASVPYLKVLDLSYTGLSALPNHLLHTPRYLHTLNLSYNLFSVVPEQLSQSHELQVLQLNGNPISVIKSFPVLSNLHTLSLSAMPELVSLQANSLSNLPALQEFYAANNSKLSFIHASTFSRTVVSEDGQSRTTVWPPLEKLVLSNNALQRLDGTLVARWDKLKVLDIRYNPWMCDCENQWLVSSLLPLLEANHPHYINNLKCREPVEMANINLLDLDHKNYHMRCLDLYSHRPEYDSVLKVELNGNPISVIKSFPVLSNLHTLSLSAMPELVSLQANSLSNLPALQEFHAANNSKLSFIHASTFSRTVVSEDGQSRTTVWPPLEKLVLSNNALQRLDGTLVARWDKLKVLDIRYNPWMCDCENQWLVSSLLPLLEANHPHYINNLKCREPVEMANINLLDLDHKNYHMRCLDLYSHRPEYDSVLLIIVLLTALLSVPLCINLVLCARKRRTAPPLCPNVHYSRAFYKPGVRTSSSTSDVISTHYIL</sequence>
<evidence type="ECO:0000256" key="2">
    <source>
        <dbReference type="ARBA" id="ARBA00022729"/>
    </source>
</evidence>
<dbReference type="SMART" id="SM00082">
    <property type="entry name" value="LRRCT"/>
    <property type="match status" value="2"/>
</dbReference>
<keyword evidence="5" id="KW-0812">Transmembrane</keyword>
<keyword evidence="3" id="KW-0677">Repeat</keyword>
<feature type="domain" description="LRRCT" evidence="6">
    <location>
        <begin position="843"/>
        <end position="899"/>
    </location>
</feature>
<evidence type="ECO:0000256" key="1">
    <source>
        <dbReference type="ARBA" id="ARBA00022614"/>
    </source>
</evidence>
<dbReference type="Pfam" id="PF13855">
    <property type="entry name" value="LRR_8"/>
    <property type="match status" value="3"/>
</dbReference>
<feature type="transmembrane region" description="Helical" evidence="5">
    <location>
        <begin position="911"/>
        <end position="932"/>
    </location>
</feature>
<dbReference type="SMART" id="SM00369">
    <property type="entry name" value="LRR_TYP"/>
    <property type="match status" value="9"/>
</dbReference>
<feature type="domain" description="LRRCT" evidence="6">
    <location>
        <begin position="658"/>
        <end position="714"/>
    </location>
</feature>
<name>A0A3Q0IQT7_DIACI</name>
<organism evidence="7 8">
    <name type="scientific">Diaphorina citri</name>
    <name type="common">Asian citrus psyllid</name>
    <dbReference type="NCBI Taxonomy" id="121845"/>
    <lineage>
        <taxon>Eukaryota</taxon>
        <taxon>Metazoa</taxon>
        <taxon>Ecdysozoa</taxon>
        <taxon>Arthropoda</taxon>
        <taxon>Hexapoda</taxon>
        <taxon>Insecta</taxon>
        <taxon>Pterygota</taxon>
        <taxon>Neoptera</taxon>
        <taxon>Paraneoptera</taxon>
        <taxon>Hemiptera</taxon>
        <taxon>Sternorrhyncha</taxon>
        <taxon>Psylloidea</taxon>
        <taxon>Psyllidae</taxon>
        <taxon>Diaphorininae</taxon>
        <taxon>Diaphorina</taxon>
    </lineage>
</organism>
<dbReference type="AlphaFoldDB" id="A0A3Q0IQT7"/>
<dbReference type="STRING" id="121845.A0A3Q0IQT7"/>
<dbReference type="GO" id="GO:0005886">
    <property type="term" value="C:plasma membrane"/>
    <property type="evidence" value="ECO:0007669"/>
    <property type="project" value="TreeGrafter"/>
</dbReference>
<dbReference type="RefSeq" id="XP_026678664.1">
    <property type="nucleotide sequence ID" value="XM_026822863.1"/>
</dbReference>
<keyword evidence="7" id="KW-1185">Reference proteome</keyword>
<dbReference type="InterPro" id="IPR001611">
    <property type="entry name" value="Leu-rich_rpt"/>
</dbReference>
<dbReference type="SUPFAM" id="SSF52058">
    <property type="entry name" value="L domain-like"/>
    <property type="match status" value="2"/>
</dbReference>
<dbReference type="InterPro" id="IPR050541">
    <property type="entry name" value="LRR_TM_domain-containing"/>
</dbReference>
<dbReference type="PROSITE" id="PS51450">
    <property type="entry name" value="LRR"/>
    <property type="match status" value="1"/>
</dbReference>
<evidence type="ECO:0000256" key="5">
    <source>
        <dbReference type="SAM" id="Phobius"/>
    </source>
</evidence>
<protein>
    <submittedName>
        <fullName evidence="8">Toll-like receptor 3</fullName>
    </submittedName>
</protein>
<dbReference type="Gene3D" id="3.80.10.10">
    <property type="entry name" value="Ribonuclease Inhibitor"/>
    <property type="match status" value="3"/>
</dbReference>
<feature type="region of interest" description="Disordered" evidence="4">
    <location>
        <begin position="59"/>
        <end position="78"/>
    </location>
</feature>
<keyword evidence="2" id="KW-0732">Signal</keyword>
<keyword evidence="1" id="KW-0433">Leucine-rich repeat</keyword>
<keyword evidence="5" id="KW-1133">Transmembrane helix</keyword>
<evidence type="ECO:0000256" key="4">
    <source>
        <dbReference type="SAM" id="MobiDB-lite"/>
    </source>
</evidence>
<evidence type="ECO:0000256" key="3">
    <source>
        <dbReference type="ARBA" id="ARBA00022737"/>
    </source>
</evidence>
<dbReference type="PANTHER" id="PTHR24369:SF210">
    <property type="entry name" value="CHAOPTIN-RELATED"/>
    <property type="match status" value="1"/>
</dbReference>
<keyword evidence="5" id="KW-0472">Membrane</keyword>
<dbReference type="KEGG" id="dci:103508217"/>
<dbReference type="InterPro" id="IPR003591">
    <property type="entry name" value="Leu-rich_rpt_typical-subtyp"/>
</dbReference>
<accession>A0A3Q0IQT7</accession>
<dbReference type="PaxDb" id="121845-A0A3Q0IQT7"/>
<dbReference type="Pfam" id="PF13516">
    <property type="entry name" value="LRR_6"/>
    <property type="match status" value="1"/>
</dbReference>
<proteinExistence type="predicted"/>
<reference evidence="8" key="1">
    <citation type="submission" date="2025-08" db="UniProtKB">
        <authorList>
            <consortium name="RefSeq"/>
        </authorList>
    </citation>
    <scope>IDENTIFICATION</scope>
</reference>
<dbReference type="InterPro" id="IPR000483">
    <property type="entry name" value="Cys-rich_flank_reg_C"/>
</dbReference>
<evidence type="ECO:0000313" key="8">
    <source>
        <dbReference type="RefSeq" id="XP_026678664.1"/>
    </source>
</evidence>
<dbReference type="InterPro" id="IPR032675">
    <property type="entry name" value="LRR_dom_sf"/>
</dbReference>